<feature type="active site" description="Nucleophile" evidence="1">
    <location>
        <position position="201"/>
    </location>
</feature>
<dbReference type="EMBL" id="CP036298">
    <property type="protein sequence ID" value="QDV27605.1"/>
    <property type="molecule type" value="Genomic_DNA"/>
</dbReference>
<evidence type="ECO:0000256" key="4">
    <source>
        <dbReference type="SAM" id="SignalP"/>
    </source>
</evidence>
<evidence type="ECO:0000313" key="6">
    <source>
        <dbReference type="Proteomes" id="UP000318017"/>
    </source>
</evidence>
<dbReference type="Gene3D" id="3.60.20.30">
    <property type="entry name" value="(Glycosyl)asparaginase"/>
    <property type="match status" value="1"/>
</dbReference>
<dbReference type="KEGG" id="ahel:Q31a_59970"/>
<dbReference type="GO" id="GO:0005737">
    <property type="term" value="C:cytoplasm"/>
    <property type="evidence" value="ECO:0007669"/>
    <property type="project" value="TreeGrafter"/>
</dbReference>
<dbReference type="EC" id="3.5.1.26" evidence="5"/>
<gene>
    <name evidence="5" type="ORF">Q31a_59970</name>
</gene>
<dbReference type="InterPro" id="IPR000246">
    <property type="entry name" value="Peptidase_T2"/>
</dbReference>
<dbReference type="SUPFAM" id="SSF56235">
    <property type="entry name" value="N-terminal nucleophile aminohydrolases (Ntn hydrolases)"/>
    <property type="match status" value="1"/>
</dbReference>
<feature type="signal peptide" evidence="4">
    <location>
        <begin position="1"/>
        <end position="19"/>
    </location>
</feature>
<organism evidence="5 6">
    <name type="scientific">Aureliella helgolandensis</name>
    <dbReference type="NCBI Taxonomy" id="2527968"/>
    <lineage>
        <taxon>Bacteria</taxon>
        <taxon>Pseudomonadati</taxon>
        <taxon>Planctomycetota</taxon>
        <taxon>Planctomycetia</taxon>
        <taxon>Pirellulales</taxon>
        <taxon>Pirellulaceae</taxon>
        <taxon>Aureliella</taxon>
    </lineage>
</organism>
<reference evidence="5 6" key="1">
    <citation type="submission" date="2019-02" db="EMBL/GenBank/DDBJ databases">
        <title>Deep-cultivation of Planctomycetes and their phenomic and genomic characterization uncovers novel biology.</title>
        <authorList>
            <person name="Wiegand S."/>
            <person name="Jogler M."/>
            <person name="Boedeker C."/>
            <person name="Pinto D."/>
            <person name="Vollmers J."/>
            <person name="Rivas-Marin E."/>
            <person name="Kohn T."/>
            <person name="Peeters S.H."/>
            <person name="Heuer A."/>
            <person name="Rast P."/>
            <person name="Oberbeckmann S."/>
            <person name="Bunk B."/>
            <person name="Jeske O."/>
            <person name="Meyerdierks A."/>
            <person name="Storesund J.E."/>
            <person name="Kallscheuer N."/>
            <person name="Luecker S."/>
            <person name="Lage O.M."/>
            <person name="Pohl T."/>
            <person name="Merkel B.J."/>
            <person name="Hornburger P."/>
            <person name="Mueller R.-W."/>
            <person name="Bruemmer F."/>
            <person name="Labrenz M."/>
            <person name="Spormann A.M."/>
            <person name="Op den Camp H."/>
            <person name="Overmann J."/>
            <person name="Amann R."/>
            <person name="Jetten M.S.M."/>
            <person name="Mascher T."/>
            <person name="Medema M.H."/>
            <person name="Devos D.P."/>
            <person name="Kaster A.-K."/>
            <person name="Ovreas L."/>
            <person name="Rohde M."/>
            <person name="Galperin M.Y."/>
            <person name="Jogler C."/>
        </authorList>
    </citation>
    <scope>NUCLEOTIDE SEQUENCE [LARGE SCALE GENOMIC DNA]</scope>
    <source>
        <strain evidence="5 6">Q31a</strain>
    </source>
</reference>
<feature type="binding site" evidence="2">
    <location>
        <begin position="229"/>
        <end position="232"/>
    </location>
    <ligand>
        <name>substrate</name>
    </ligand>
</feature>
<name>A0A518GG80_9BACT</name>
<dbReference type="InterPro" id="IPR029055">
    <property type="entry name" value="Ntn_hydrolases_N"/>
</dbReference>
<evidence type="ECO:0000256" key="2">
    <source>
        <dbReference type="PIRSR" id="PIRSR600246-2"/>
    </source>
</evidence>
<evidence type="ECO:0000256" key="3">
    <source>
        <dbReference type="PIRSR" id="PIRSR600246-3"/>
    </source>
</evidence>
<dbReference type="GO" id="GO:0003948">
    <property type="term" value="F:N4-(beta-N-acetylglucosaminyl)-L-asparaginase activity"/>
    <property type="evidence" value="ECO:0007669"/>
    <property type="project" value="UniProtKB-EC"/>
</dbReference>
<dbReference type="RefSeq" id="WP_145085245.1">
    <property type="nucleotide sequence ID" value="NZ_CP036298.1"/>
</dbReference>
<dbReference type="AlphaFoldDB" id="A0A518GG80"/>
<proteinExistence type="predicted"/>
<protein>
    <submittedName>
        <fullName evidence="5">N(4)-(Beta-N-acetylglucosaminyl)-L-asparaginase</fullName>
        <ecNumber evidence="5">3.5.1.26</ecNumber>
    </submittedName>
</protein>
<feature type="binding site" evidence="2">
    <location>
        <begin position="252"/>
        <end position="255"/>
    </location>
    <ligand>
        <name>substrate</name>
    </ligand>
</feature>
<sequence precursor="true">MHRRILLHSGLAVATTAWALRSSTLACQTQDASEKAVPYPLMTEELSRSFSRPAFIATWPFGKAACQAALQTLLQTESMRDAVELGIHTAESDESVTSVGYGGRPNAAGVMQFDASFMDGERQQAGSVAAIEGVRHPISVARRVMEATPHAMLAGADAAKFAQQQGFPTEDLLSPAAKASWLRWQAKQQTGDDEQEKTHDTIALLGVADSGHLVGGCSTSGMAYKLPGRVGDSPLIGSGLYVDGAVGAAGATGIGENVMRYCGSFLIVEFMRQGMTPLEACIATIRRIAEGERKAPAALSVNFVAMNKAGHVAAAGTDTDFLCGIADQSRSLVVQPYLVD</sequence>
<accession>A0A518GG80</accession>
<feature type="site" description="Cleavage; by autolysis" evidence="3">
    <location>
        <begin position="200"/>
        <end position="201"/>
    </location>
</feature>
<dbReference type="Pfam" id="PF01112">
    <property type="entry name" value="Asparaginase_2"/>
    <property type="match status" value="1"/>
</dbReference>
<dbReference type="PANTHER" id="PTHR10188">
    <property type="entry name" value="L-ASPARAGINASE"/>
    <property type="match status" value="1"/>
</dbReference>
<keyword evidence="6" id="KW-1185">Reference proteome</keyword>
<evidence type="ECO:0000313" key="5">
    <source>
        <dbReference type="EMBL" id="QDV27605.1"/>
    </source>
</evidence>
<dbReference type="OrthoDB" id="9780217at2"/>
<keyword evidence="4" id="KW-0732">Signal</keyword>
<dbReference type="CDD" id="cd04513">
    <property type="entry name" value="Glycosylasparaginase"/>
    <property type="match status" value="1"/>
</dbReference>
<keyword evidence="5" id="KW-0378">Hydrolase</keyword>
<dbReference type="Proteomes" id="UP000318017">
    <property type="component" value="Chromosome"/>
</dbReference>
<dbReference type="PANTHER" id="PTHR10188:SF6">
    <property type="entry name" value="N(4)-(BETA-N-ACETYLGLUCOSAMINYL)-L-ASPARAGINASE"/>
    <property type="match status" value="1"/>
</dbReference>
<evidence type="ECO:0000256" key="1">
    <source>
        <dbReference type="PIRSR" id="PIRSR600246-1"/>
    </source>
</evidence>
<dbReference type="FunFam" id="3.60.20.30:FF:000005">
    <property type="entry name" value="N(4)-(Beta-N-acetylglucosaminyl)-L-asparaginase"/>
    <property type="match status" value="1"/>
</dbReference>
<feature type="chain" id="PRO_5022080708" evidence="4">
    <location>
        <begin position="20"/>
        <end position="340"/>
    </location>
</feature>